<evidence type="ECO:0000313" key="2">
    <source>
        <dbReference type="EMBL" id="JAS64952.1"/>
    </source>
</evidence>
<name>A0A1B6GR86_9HEMI</name>
<accession>A0A1B6GR86</accession>
<dbReference type="EMBL" id="GECZ01004817">
    <property type="protein sequence ID" value="JAS64952.1"/>
    <property type="molecule type" value="Transcribed_RNA"/>
</dbReference>
<feature type="compositionally biased region" description="Polar residues" evidence="1">
    <location>
        <begin position="116"/>
        <end position="125"/>
    </location>
</feature>
<organism evidence="2">
    <name type="scientific">Cuerna arida</name>
    <dbReference type="NCBI Taxonomy" id="1464854"/>
    <lineage>
        <taxon>Eukaryota</taxon>
        <taxon>Metazoa</taxon>
        <taxon>Ecdysozoa</taxon>
        <taxon>Arthropoda</taxon>
        <taxon>Hexapoda</taxon>
        <taxon>Insecta</taxon>
        <taxon>Pterygota</taxon>
        <taxon>Neoptera</taxon>
        <taxon>Paraneoptera</taxon>
        <taxon>Hemiptera</taxon>
        <taxon>Auchenorrhyncha</taxon>
        <taxon>Membracoidea</taxon>
        <taxon>Cicadellidae</taxon>
        <taxon>Cicadellinae</taxon>
        <taxon>Proconiini</taxon>
        <taxon>Cuerna</taxon>
    </lineage>
</organism>
<feature type="compositionally biased region" description="Acidic residues" evidence="1">
    <location>
        <begin position="79"/>
        <end position="99"/>
    </location>
</feature>
<feature type="compositionally biased region" description="Polar residues" evidence="1">
    <location>
        <begin position="152"/>
        <end position="169"/>
    </location>
</feature>
<reference evidence="2" key="1">
    <citation type="submission" date="2015-11" db="EMBL/GenBank/DDBJ databases">
        <title>De novo transcriptome assembly of four potential Pierce s Disease insect vectors from Arizona vineyards.</title>
        <authorList>
            <person name="Tassone E.E."/>
        </authorList>
    </citation>
    <scope>NUCLEOTIDE SEQUENCE</scope>
</reference>
<protein>
    <submittedName>
        <fullName evidence="2">Uncharacterized protein</fullName>
    </submittedName>
</protein>
<feature type="non-terminal residue" evidence="2">
    <location>
        <position position="169"/>
    </location>
</feature>
<evidence type="ECO:0000256" key="1">
    <source>
        <dbReference type="SAM" id="MobiDB-lite"/>
    </source>
</evidence>
<feature type="compositionally biased region" description="Basic and acidic residues" evidence="1">
    <location>
        <begin position="132"/>
        <end position="147"/>
    </location>
</feature>
<feature type="compositionally biased region" description="Basic and acidic residues" evidence="1">
    <location>
        <begin position="47"/>
        <end position="57"/>
    </location>
</feature>
<feature type="region of interest" description="Disordered" evidence="1">
    <location>
        <begin position="17"/>
        <end position="169"/>
    </location>
</feature>
<dbReference type="AlphaFoldDB" id="A0A1B6GR86"/>
<proteinExistence type="predicted"/>
<sequence length="169" mass="18569">MDPYLLTRIGDVTIQRVLPKQDEPKKEASVEGQIPQAAGSSPVELDLSMKSRSSMDKAEDEGGGGHFGGASKNFNYSDASEEEDEGDISEEMDEDDEQDVPLSLVTTKRNQDKSINDSPFSSTDCKVNKPVPSDEKRSIGDEVKDFGPSKSVDYNEQLSNDQNKFTVQD</sequence>
<gene>
    <name evidence="2" type="ORF">g.43698</name>
</gene>
<feature type="compositionally biased region" description="Basic and acidic residues" evidence="1">
    <location>
        <begin position="19"/>
        <end position="29"/>
    </location>
</feature>